<evidence type="ECO:0000256" key="6">
    <source>
        <dbReference type="ARBA" id="ARBA00022989"/>
    </source>
</evidence>
<evidence type="ECO:0000256" key="2">
    <source>
        <dbReference type="ARBA" id="ARBA00022475"/>
    </source>
</evidence>
<keyword evidence="7 8" id="KW-0472">Membrane</keyword>
<feature type="transmembrane region" description="Helical" evidence="8">
    <location>
        <begin position="96"/>
        <end position="115"/>
    </location>
</feature>
<evidence type="ECO:0000256" key="1">
    <source>
        <dbReference type="ARBA" id="ARBA00004651"/>
    </source>
</evidence>
<feature type="non-terminal residue" evidence="9">
    <location>
        <position position="1"/>
    </location>
</feature>
<keyword evidence="5" id="KW-0378">Hydrolase</keyword>
<dbReference type="GO" id="GO:0006508">
    <property type="term" value="P:proteolysis"/>
    <property type="evidence" value="ECO:0007669"/>
    <property type="project" value="UniProtKB-KW"/>
</dbReference>
<dbReference type="EMBL" id="LAZR01000591">
    <property type="protein sequence ID" value="KKN63410.1"/>
    <property type="molecule type" value="Genomic_DNA"/>
</dbReference>
<reference evidence="9" key="1">
    <citation type="journal article" date="2015" name="Nature">
        <title>Complex archaea that bridge the gap between prokaryotes and eukaryotes.</title>
        <authorList>
            <person name="Spang A."/>
            <person name="Saw J.H."/>
            <person name="Jorgensen S.L."/>
            <person name="Zaremba-Niedzwiedzka K."/>
            <person name="Martijn J."/>
            <person name="Lind A.E."/>
            <person name="van Eijk R."/>
            <person name="Schleper C."/>
            <person name="Guy L."/>
            <person name="Ettema T.J."/>
        </authorList>
    </citation>
    <scope>NUCLEOTIDE SEQUENCE</scope>
</reference>
<name>A0A0F9S3K8_9ZZZZ</name>
<comment type="caution">
    <text evidence="9">The sequence shown here is derived from an EMBL/GenBank/DDBJ whole genome shotgun (WGS) entry which is preliminary data.</text>
</comment>
<accession>A0A0F9S3K8</accession>
<keyword evidence="2" id="KW-1003">Cell membrane</keyword>
<dbReference type="NCBIfam" id="NF041736">
    <property type="entry name" value="archaeo_artH"/>
    <property type="match status" value="1"/>
</dbReference>
<dbReference type="GO" id="GO:0008233">
    <property type="term" value="F:peptidase activity"/>
    <property type="evidence" value="ECO:0007669"/>
    <property type="project" value="UniProtKB-KW"/>
</dbReference>
<proteinExistence type="predicted"/>
<evidence type="ECO:0000256" key="4">
    <source>
        <dbReference type="ARBA" id="ARBA00022692"/>
    </source>
</evidence>
<evidence type="ECO:0008006" key="10">
    <source>
        <dbReference type="Google" id="ProtNLM"/>
    </source>
</evidence>
<evidence type="ECO:0000313" key="9">
    <source>
        <dbReference type="EMBL" id="KKN63410.1"/>
    </source>
</evidence>
<dbReference type="NCBIfam" id="TIGR04178">
    <property type="entry name" value="exo_archaeo"/>
    <property type="match status" value="1"/>
</dbReference>
<protein>
    <recommendedName>
        <fullName evidence="10">Exosortase/archaeosortase family protein</fullName>
    </recommendedName>
</protein>
<dbReference type="InterPro" id="IPR026392">
    <property type="entry name" value="Exo/Archaeosortase_dom"/>
</dbReference>
<evidence type="ECO:0000256" key="8">
    <source>
        <dbReference type="SAM" id="Phobius"/>
    </source>
</evidence>
<keyword evidence="4 8" id="KW-0812">Transmembrane</keyword>
<feature type="transmembrane region" description="Helical" evidence="8">
    <location>
        <begin position="23"/>
        <end position="44"/>
    </location>
</feature>
<organism evidence="9">
    <name type="scientific">marine sediment metagenome</name>
    <dbReference type="NCBI Taxonomy" id="412755"/>
    <lineage>
        <taxon>unclassified sequences</taxon>
        <taxon>metagenomes</taxon>
        <taxon>ecological metagenomes</taxon>
    </lineage>
</organism>
<comment type="subcellular location">
    <subcellularLocation>
        <location evidence="1">Cell membrane</location>
        <topology evidence="1">Multi-pass membrane protein</topology>
    </subcellularLocation>
</comment>
<dbReference type="AlphaFoldDB" id="A0A0F9S3K8"/>
<evidence type="ECO:0000256" key="3">
    <source>
        <dbReference type="ARBA" id="ARBA00022670"/>
    </source>
</evidence>
<evidence type="ECO:0000256" key="7">
    <source>
        <dbReference type="ARBA" id="ARBA00023136"/>
    </source>
</evidence>
<keyword evidence="6 8" id="KW-1133">Transmembrane helix</keyword>
<dbReference type="GO" id="GO:0005886">
    <property type="term" value="C:plasma membrane"/>
    <property type="evidence" value="ECO:0007669"/>
    <property type="project" value="UniProtKB-SubCell"/>
</dbReference>
<gene>
    <name evidence="9" type="ORF">LCGC14_0502400</name>
</gene>
<feature type="transmembrane region" description="Helical" evidence="8">
    <location>
        <begin position="64"/>
        <end position="84"/>
    </location>
</feature>
<keyword evidence="3" id="KW-0645">Protease</keyword>
<sequence length="213" mass="24630">KAVYLPGGGKYYWLFSIPSRGPIYFETFCTGVQAIVVFIGIIVFSPHSQDANTREDIIWRKTKALIISSLIFYVVNIIRMLIQIDLYYIGYEWADIHFSISAASSFIAAIIVLLLHKWIPEFILSIIYVGTLVSEPAKKKRKEKIKDVVSQTNKVELKLMGKVLRMEKKNLDTQISKWAIDFGYKIEGDYLFVSNEQTSDFIKLLMKDRPFER</sequence>
<evidence type="ECO:0000256" key="5">
    <source>
        <dbReference type="ARBA" id="ARBA00022801"/>
    </source>
</evidence>